<dbReference type="PROSITE" id="PS50887">
    <property type="entry name" value="GGDEF"/>
    <property type="match status" value="1"/>
</dbReference>
<dbReference type="CDD" id="cd01949">
    <property type="entry name" value="GGDEF"/>
    <property type="match status" value="1"/>
</dbReference>
<sequence length="346" mass="35054">MPSRGLAPVPRRGWILLAGSQVLAAATDVALSISLRTSSATVGVALADIVLLLRYPLLVLGLAALVRARGPGRNAASLLDTAMFLAAAALLFWVFLVAPAVRTGGVSAAGIVPAVCAAAGLSVVGVTVRIVAGDGERLATLLLLAGGVLVGVVADAAEVCTRIGAAVASDVGIGGSGGTASDGRDAARMVSALLLAAAALHPSLARSGQSAAVPAVPVRDGLRLAALCGLGLVGPAVLGVQAGRGDLRDVRVIAVASAGIMLLIIARMARLEAEQRHLAITDGLTGLRSRRYLDAEMRVVARRARRVGSRVGLLLVDVDHFKSVNDRFGHPAGDQVLTEVARGCSW</sequence>
<keyword evidence="4" id="KW-1185">Reference proteome</keyword>
<dbReference type="SUPFAM" id="SSF55073">
    <property type="entry name" value="Nucleotide cyclase"/>
    <property type="match status" value="1"/>
</dbReference>
<feature type="transmembrane region" description="Helical" evidence="1">
    <location>
        <begin position="42"/>
        <end position="66"/>
    </location>
</feature>
<evidence type="ECO:0000256" key="1">
    <source>
        <dbReference type="SAM" id="Phobius"/>
    </source>
</evidence>
<gene>
    <name evidence="3" type="ORF">E7Y31_05075</name>
</gene>
<feature type="transmembrane region" description="Helical" evidence="1">
    <location>
        <begin position="250"/>
        <end position="269"/>
    </location>
</feature>
<proteinExistence type="predicted"/>
<reference evidence="3 4" key="1">
    <citation type="submission" date="2019-04" db="EMBL/GenBank/DDBJ databases">
        <title>Draft genome sequences for three unisolated Alnus-infective Frankia Sp+ strains, AgTrS, AiOr and AvVan, the first sequenced Frankia strains able to sporulate in-planta.</title>
        <authorList>
            <person name="Bethencourt L."/>
            <person name="Vautrin F."/>
            <person name="Taib N."/>
            <person name="Dubost A."/>
            <person name="Castro-Garcia L."/>
            <person name="Imbaud O."/>
            <person name="Abrouk D."/>
            <person name="Fournier P."/>
            <person name="Briolay J."/>
            <person name="Nguyen A."/>
            <person name="Normand P."/>
            <person name="Fernandez M.P."/>
            <person name="Brochier-Armanet C."/>
            <person name="Herrera-Belaroussi A."/>
        </authorList>
    </citation>
    <scope>NUCLEOTIDE SEQUENCE [LARGE SCALE GENOMIC DNA]</scope>
    <source>
        <strain evidence="3 4">AvVan</strain>
    </source>
</reference>
<dbReference type="InterPro" id="IPR000160">
    <property type="entry name" value="GGDEF_dom"/>
</dbReference>
<dbReference type="AlphaFoldDB" id="A0A4V3Z7U4"/>
<dbReference type="Pfam" id="PF00990">
    <property type="entry name" value="GGDEF"/>
    <property type="match status" value="1"/>
</dbReference>
<dbReference type="InterPro" id="IPR050469">
    <property type="entry name" value="Diguanylate_Cyclase"/>
</dbReference>
<dbReference type="OrthoDB" id="23692at2"/>
<dbReference type="PANTHER" id="PTHR45138:SF9">
    <property type="entry name" value="DIGUANYLATE CYCLASE DGCM-RELATED"/>
    <property type="match status" value="1"/>
</dbReference>
<evidence type="ECO:0000259" key="2">
    <source>
        <dbReference type="PROSITE" id="PS50887"/>
    </source>
</evidence>
<evidence type="ECO:0000313" key="3">
    <source>
        <dbReference type="EMBL" id="THJ75509.1"/>
    </source>
</evidence>
<feature type="transmembrane region" description="Helical" evidence="1">
    <location>
        <begin position="138"/>
        <end position="157"/>
    </location>
</feature>
<name>A0A4V3Z7U4_9ACTN</name>
<feature type="transmembrane region" description="Helical" evidence="1">
    <location>
        <begin position="224"/>
        <end position="244"/>
    </location>
</feature>
<dbReference type="PANTHER" id="PTHR45138">
    <property type="entry name" value="REGULATORY COMPONENTS OF SENSORY TRANSDUCTION SYSTEM"/>
    <property type="match status" value="1"/>
</dbReference>
<dbReference type="GO" id="GO:0052621">
    <property type="term" value="F:diguanylate cyclase activity"/>
    <property type="evidence" value="ECO:0007669"/>
    <property type="project" value="TreeGrafter"/>
</dbReference>
<dbReference type="NCBIfam" id="TIGR00254">
    <property type="entry name" value="GGDEF"/>
    <property type="match status" value="1"/>
</dbReference>
<feature type="domain" description="GGDEF" evidence="2">
    <location>
        <begin position="309"/>
        <end position="346"/>
    </location>
</feature>
<feature type="transmembrane region" description="Helical" evidence="1">
    <location>
        <begin position="110"/>
        <end position="131"/>
    </location>
</feature>
<dbReference type="EMBL" id="SSXH01000072">
    <property type="protein sequence ID" value="THJ75509.1"/>
    <property type="molecule type" value="Genomic_DNA"/>
</dbReference>
<dbReference type="Gene3D" id="3.30.70.270">
    <property type="match status" value="1"/>
</dbReference>
<keyword evidence="1" id="KW-0472">Membrane</keyword>
<keyword evidence="1" id="KW-0812">Transmembrane</keyword>
<dbReference type="InterPro" id="IPR043128">
    <property type="entry name" value="Rev_trsase/Diguanyl_cyclase"/>
</dbReference>
<protein>
    <submittedName>
        <fullName evidence="3">GGDEF domain-containing protein</fullName>
    </submittedName>
</protein>
<dbReference type="InterPro" id="IPR029787">
    <property type="entry name" value="Nucleotide_cyclase"/>
</dbReference>
<evidence type="ECO:0000313" key="4">
    <source>
        <dbReference type="Proteomes" id="UP000305282"/>
    </source>
</evidence>
<keyword evidence="1" id="KW-1133">Transmembrane helix</keyword>
<dbReference type="Proteomes" id="UP000305282">
    <property type="component" value="Unassembled WGS sequence"/>
</dbReference>
<feature type="transmembrane region" description="Helical" evidence="1">
    <location>
        <begin position="78"/>
        <end position="98"/>
    </location>
</feature>
<accession>A0A4V3Z7U4</accession>
<organism evidence="3 4">
    <name type="scientific">Candidatus Frankia alpina</name>
    <dbReference type="NCBI Taxonomy" id="2699483"/>
    <lineage>
        <taxon>Bacteria</taxon>
        <taxon>Bacillati</taxon>
        <taxon>Actinomycetota</taxon>
        <taxon>Actinomycetes</taxon>
        <taxon>Frankiales</taxon>
        <taxon>Frankiaceae</taxon>
        <taxon>Frankia</taxon>
    </lineage>
</organism>
<comment type="caution">
    <text evidence="3">The sequence shown here is derived from an EMBL/GenBank/DDBJ whole genome shotgun (WGS) entry which is preliminary data.</text>
</comment>